<accession>B4SER9</accession>
<feature type="transmembrane region" description="Helical" evidence="1">
    <location>
        <begin position="7"/>
        <end position="34"/>
    </location>
</feature>
<organism evidence="2 3">
    <name type="scientific">Pelodictyon phaeoclathratiforme (strain DSM 5477 / BU-1)</name>
    <dbReference type="NCBI Taxonomy" id="324925"/>
    <lineage>
        <taxon>Bacteria</taxon>
        <taxon>Pseudomonadati</taxon>
        <taxon>Chlorobiota</taxon>
        <taxon>Chlorobiia</taxon>
        <taxon>Chlorobiales</taxon>
        <taxon>Chlorobiaceae</taxon>
        <taxon>Chlorobium/Pelodictyon group</taxon>
        <taxon>Pelodictyon</taxon>
    </lineage>
</organism>
<reference evidence="2 3" key="1">
    <citation type="submission" date="2008-06" db="EMBL/GenBank/DDBJ databases">
        <title>Complete sequence of Pelodictyon phaeoclathratiforme BU-1.</title>
        <authorList>
            <consortium name="US DOE Joint Genome Institute"/>
            <person name="Lucas S."/>
            <person name="Copeland A."/>
            <person name="Lapidus A."/>
            <person name="Glavina del Rio T."/>
            <person name="Dalin E."/>
            <person name="Tice H."/>
            <person name="Bruce D."/>
            <person name="Goodwin L."/>
            <person name="Pitluck S."/>
            <person name="Schmutz J."/>
            <person name="Larimer F."/>
            <person name="Land M."/>
            <person name="Hauser L."/>
            <person name="Kyrpides N."/>
            <person name="Mikhailova N."/>
            <person name="Liu Z."/>
            <person name="Li T."/>
            <person name="Zhao F."/>
            <person name="Overmann J."/>
            <person name="Bryant D.A."/>
            <person name="Richardson P."/>
        </authorList>
    </citation>
    <scope>NUCLEOTIDE SEQUENCE [LARGE SCALE GENOMIC DNA]</scope>
    <source>
        <strain evidence="3">DSM 5477 / BU-1</strain>
    </source>
</reference>
<proteinExistence type="predicted"/>
<dbReference type="AlphaFoldDB" id="B4SER9"/>
<evidence type="ECO:0000313" key="2">
    <source>
        <dbReference type="EMBL" id="ACF44595.1"/>
    </source>
</evidence>
<dbReference type="RefSeq" id="WP_012509069.1">
    <property type="nucleotide sequence ID" value="NC_011060.1"/>
</dbReference>
<keyword evidence="1" id="KW-1133">Transmembrane helix</keyword>
<sequence precursor="true">MKNRNFLIGLITYSLLISGLFFIGLSILGAVWGWDESFTAIIKEVGIVLFSVTTLELIHETVLRKKLVEETVEYIQKNILDGLKDCNLMGMRLVAQQRSGYHGYEKWINEKNDELFFAGRSVLHTIEKYVKKRSEYNGIEDAILQKLKEGTTIKILILDPRSVVINLLTSEETMNGQSQQVRYFEMMRDIKFSFAIADKIGKLIDNKKNIDRLTGNITIMLYSDMPYFAYHRQGNEVLIGYYFIREVGSKSGVYKITDEFTKTEYNNHFECIWNHNNDDNHILITYIAEHNYFHANRDIFNAIYTHVDDAMKQNATTP</sequence>
<dbReference type="EMBL" id="CP001110">
    <property type="protein sequence ID" value="ACF44595.1"/>
    <property type="molecule type" value="Genomic_DNA"/>
</dbReference>
<dbReference type="OrthoDB" id="9773249at2"/>
<name>B4SER9_PELPB</name>
<evidence type="ECO:0000313" key="3">
    <source>
        <dbReference type="Proteomes" id="UP000002724"/>
    </source>
</evidence>
<dbReference type="Proteomes" id="UP000002724">
    <property type="component" value="Chromosome"/>
</dbReference>
<keyword evidence="3" id="KW-1185">Reference proteome</keyword>
<dbReference type="KEGG" id="pph:Ppha_2406"/>
<keyword evidence="1" id="KW-0472">Membrane</keyword>
<keyword evidence="1" id="KW-0812">Transmembrane</keyword>
<evidence type="ECO:0000256" key="1">
    <source>
        <dbReference type="SAM" id="Phobius"/>
    </source>
</evidence>
<gene>
    <name evidence="2" type="ordered locus">Ppha_2406</name>
</gene>
<dbReference type="HOGENOM" id="CLU_873922_0_0_10"/>
<protein>
    <submittedName>
        <fullName evidence="2">Uncharacterized protein</fullName>
    </submittedName>
</protein>